<gene>
    <name evidence="1" type="ORF">LCGC14_2809760</name>
</gene>
<comment type="caution">
    <text evidence="1">The sequence shown here is derived from an EMBL/GenBank/DDBJ whole genome shotgun (WGS) entry which is preliminary data.</text>
</comment>
<organism evidence="1">
    <name type="scientific">marine sediment metagenome</name>
    <dbReference type="NCBI Taxonomy" id="412755"/>
    <lineage>
        <taxon>unclassified sequences</taxon>
        <taxon>metagenomes</taxon>
        <taxon>ecological metagenomes</taxon>
    </lineage>
</organism>
<protein>
    <submittedName>
        <fullName evidence="1">Uncharacterized protein</fullName>
    </submittedName>
</protein>
<name>A0A0F8YK81_9ZZZZ</name>
<sequence length="28" mass="3089">MNFGVGWMIACGAIRVLLEKNIDMPPLV</sequence>
<evidence type="ECO:0000313" key="1">
    <source>
        <dbReference type="EMBL" id="KKK81807.1"/>
    </source>
</evidence>
<feature type="non-terminal residue" evidence="1">
    <location>
        <position position="28"/>
    </location>
</feature>
<dbReference type="AlphaFoldDB" id="A0A0F8YK81"/>
<proteinExistence type="predicted"/>
<dbReference type="EMBL" id="LAZR01052960">
    <property type="protein sequence ID" value="KKK81807.1"/>
    <property type="molecule type" value="Genomic_DNA"/>
</dbReference>
<reference evidence="1" key="1">
    <citation type="journal article" date="2015" name="Nature">
        <title>Complex archaea that bridge the gap between prokaryotes and eukaryotes.</title>
        <authorList>
            <person name="Spang A."/>
            <person name="Saw J.H."/>
            <person name="Jorgensen S.L."/>
            <person name="Zaremba-Niedzwiedzka K."/>
            <person name="Martijn J."/>
            <person name="Lind A.E."/>
            <person name="van Eijk R."/>
            <person name="Schleper C."/>
            <person name="Guy L."/>
            <person name="Ettema T.J."/>
        </authorList>
    </citation>
    <scope>NUCLEOTIDE SEQUENCE</scope>
</reference>
<accession>A0A0F8YK81</accession>